<comment type="caution">
    <text evidence="2">The sequence shown here is derived from an EMBL/GenBank/DDBJ whole genome shotgun (WGS) entry which is preliminary data.</text>
</comment>
<name>A0A4Y9ZB04_9AGAM</name>
<feature type="compositionally biased region" description="Basic and acidic residues" evidence="1">
    <location>
        <begin position="359"/>
        <end position="379"/>
    </location>
</feature>
<evidence type="ECO:0000313" key="3">
    <source>
        <dbReference type="Proteomes" id="UP000298327"/>
    </source>
</evidence>
<dbReference type="OrthoDB" id="10390929at2759"/>
<feature type="compositionally biased region" description="Low complexity" evidence="1">
    <location>
        <begin position="86"/>
        <end position="99"/>
    </location>
</feature>
<protein>
    <submittedName>
        <fullName evidence="2">Uncharacterized protein</fullName>
    </submittedName>
</protein>
<keyword evidence="3" id="KW-1185">Reference proteome</keyword>
<accession>A0A4Y9ZB04</accession>
<sequence length="525" mass="57122">MSPAIPRSVSSGSHNLLGFFPPISTPSRPSRRTRQNATNSKLQGSPDVAAAAKRILSKPAEIIIDINPWRTHLPDLIKPRSPTPLTPATAGARRTLTLSRRTRLRDKRSALAGNQSPSSPGGKCPRYKTPSASELSSRLFDTEERTPSLRSFSLSPSPSPCGAFLSPMKPLSPLVLSDLPPSQSSGDPFSRSASLFLTSPSYGSSASVDSIFLSSSSDINSIQYKSGNKEVSLFTESPLSHFLRDIKDSQGELLPAVLASKPMPLSRLVPLPVKHVLNGTVKIEDASEVQFCCATVQSSRVTRTPELPSRRPAMRAKHGDITSAASGHLLPSPQSLRSKRTRIRNENDVPGRVSPTTKAQEKMDRTDKHFAPVERDLNVHLRRAVSSGASSTRPRVSSALSRPSYTAPRKEESPIPATKSKAPSQPRPSPRPTPHKIASETQALPRFAIDDERHTIHRPALHQKLSLMARLQRKTRGEMSVSDLSSPNAMYNMPLARVSTSNLLTASVGELGMPRLQSLRNMFKV</sequence>
<dbReference type="EMBL" id="SEOQ01000070">
    <property type="protein sequence ID" value="TFY71023.1"/>
    <property type="molecule type" value="Genomic_DNA"/>
</dbReference>
<feature type="region of interest" description="Disordered" evidence="1">
    <location>
        <begin position="75"/>
        <end position="140"/>
    </location>
</feature>
<reference evidence="2 3" key="1">
    <citation type="submission" date="2019-02" db="EMBL/GenBank/DDBJ databases">
        <title>Genome sequencing of the rare red list fungi Dentipellis fragilis.</title>
        <authorList>
            <person name="Buettner E."/>
            <person name="Kellner H."/>
        </authorList>
    </citation>
    <scope>NUCLEOTIDE SEQUENCE [LARGE SCALE GENOMIC DNA]</scope>
    <source>
        <strain evidence="2 3">DSM 105465</strain>
    </source>
</reference>
<feature type="region of interest" description="Disordered" evidence="1">
    <location>
        <begin position="1"/>
        <end position="47"/>
    </location>
</feature>
<dbReference type="Proteomes" id="UP000298327">
    <property type="component" value="Unassembled WGS sequence"/>
</dbReference>
<gene>
    <name evidence="2" type="ORF">EVG20_g1983</name>
</gene>
<feature type="compositionally biased region" description="Polar residues" evidence="1">
    <location>
        <begin position="387"/>
        <end position="404"/>
    </location>
</feature>
<organism evidence="2 3">
    <name type="scientific">Dentipellis fragilis</name>
    <dbReference type="NCBI Taxonomy" id="205917"/>
    <lineage>
        <taxon>Eukaryota</taxon>
        <taxon>Fungi</taxon>
        <taxon>Dikarya</taxon>
        <taxon>Basidiomycota</taxon>
        <taxon>Agaricomycotina</taxon>
        <taxon>Agaricomycetes</taxon>
        <taxon>Russulales</taxon>
        <taxon>Hericiaceae</taxon>
        <taxon>Dentipellis</taxon>
    </lineage>
</organism>
<proteinExistence type="predicted"/>
<dbReference type="AlphaFoldDB" id="A0A4Y9ZB04"/>
<evidence type="ECO:0000313" key="2">
    <source>
        <dbReference type="EMBL" id="TFY71023.1"/>
    </source>
</evidence>
<feature type="region of interest" description="Disordered" evidence="1">
    <location>
        <begin position="303"/>
        <end position="439"/>
    </location>
</feature>
<evidence type="ECO:0000256" key="1">
    <source>
        <dbReference type="SAM" id="MobiDB-lite"/>
    </source>
</evidence>